<accession>A0A0W8BWM3</accession>
<dbReference type="Gene3D" id="1.25.10.10">
    <property type="entry name" value="Leucine-rich Repeat Variant"/>
    <property type="match status" value="1"/>
</dbReference>
<gene>
    <name evidence="3" type="ORF">AM587_10011477</name>
</gene>
<protein>
    <recommendedName>
        <fullName evidence="2">Integrator complex subunit 4/Protein SIEL C-terminal Ig-like domain-containing protein</fullName>
    </recommendedName>
</protein>
<evidence type="ECO:0000313" key="4">
    <source>
        <dbReference type="Proteomes" id="UP000052943"/>
    </source>
</evidence>
<feature type="compositionally biased region" description="Polar residues" evidence="1">
    <location>
        <begin position="33"/>
        <end position="44"/>
    </location>
</feature>
<dbReference type="OrthoDB" id="68511at2759"/>
<feature type="domain" description="Integrator complex subunit 4/Protein SIEL C-terminal Ig-like" evidence="2">
    <location>
        <begin position="883"/>
        <end position="981"/>
    </location>
</feature>
<comment type="caution">
    <text evidence="3">The sequence shown here is derived from an EMBL/GenBank/DDBJ whole genome shotgun (WGS) entry which is preliminary data.</text>
</comment>
<dbReference type="SUPFAM" id="SSF48371">
    <property type="entry name" value="ARM repeat"/>
    <property type="match status" value="1"/>
</dbReference>
<feature type="region of interest" description="Disordered" evidence="1">
    <location>
        <begin position="1"/>
        <end position="45"/>
    </location>
</feature>
<dbReference type="EMBL" id="LNFO01005842">
    <property type="protein sequence ID" value="KUF76252.1"/>
    <property type="molecule type" value="Genomic_DNA"/>
</dbReference>
<feature type="compositionally biased region" description="Basic and acidic residues" evidence="1">
    <location>
        <begin position="1"/>
        <end position="11"/>
    </location>
</feature>
<sequence>MSAMKRDREWEASASTGDNAAPVADADSKRPRTSTPTSGLSSDGVSVFHRPVLASEQSSQTHPMAVLDAIRSKLQSTSDPHLQARLLLQYSSAAASPGAKTAAAIDFLFSFLQQNQTSQTDRNQTKDAGINGAIVVGAIVRGLRQLLAVKAAVVEPMIQVDAMGEQLMQCMSVGEDFKLRRDMLRIVVDCLILTKKYRQAKTLLHTCVRDHDAGMQAICLRGYLRLHDAGQSFDETTSTQTAVDHFDRLAGFVLFAQSEKVRVLAAQVIVALADQHSQDEMENSKYFPSAANTTLFLPEKTFYVLCMAGNDASEVVRAEVARCLRRFSRVLASDVVEHAVVKTQIDEAVVDVAPEIVEMNTRRMMSSGVLLSLLEDIDVDVAAEASRTIARLAEVSTAPDAGTARWSQRALERAITAHFDVLPRANMSCTSQLCQMLVNSLRRLLVCRHNLETKTDFTISSADLSSLLRSAVSDADSAKANVVEILLVLQHCDLSSTWAVQRVVDFILETTASSSFDSMSVDSDDEDNVDCWEKQFVDAVRDLGKKCSAVLKVDVTLTDRVRQETSQSGQHHLVKCTGNALLAHIDPTHIDSSEATSKPTSTESTLFFLKSSSPAPRCAGSHTFSVSSQATNSMEVLRTPPADGDISASLKAVQRLRTAFTKDGLAISFCLADLLVRLRQHVHSFPDASTVPAPSPPLKYVSMSAMLSTSPSVSSTHTPSNSGSQEHKEAEAFASLQLPTDLQKGCQEMVDVATEIYVRAFALSSSPRTELLQLIMLGRVGLVLALLQRSSDSLLIIEKLRWVAKEATRLRLLVDDSQKNDVWLPTHLLSDVSSLNDLKRAFVASVRKAWPTALIEAAIARCTPATDGSGVHYRRLATAHASIVEPTNTTAKPEPREITANWPFEQRVRFVLTNTRDITQIYVKSMLPNGDVAYHRVPTSCIRAQGPRKHSVDHTISLTVSPFSDPTAFTVAVCLGHPTLPGSVKVSEICATFCENELTKYYVDATVKPWIWRDVSSYVRRDILLCSRTDFPPYKLHTKACEVDCMN</sequence>
<dbReference type="Proteomes" id="UP000052943">
    <property type="component" value="Unassembled WGS sequence"/>
</dbReference>
<dbReference type="InterPro" id="IPR016024">
    <property type="entry name" value="ARM-type_fold"/>
</dbReference>
<evidence type="ECO:0000256" key="1">
    <source>
        <dbReference type="SAM" id="MobiDB-lite"/>
    </source>
</evidence>
<dbReference type="InterPro" id="IPR057412">
    <property type="entry name" value="INTS4_C"/>
</dbReference>
<dbReference type="Pfam" id="PF25458">
    <property type="entry name" value="INTS4_C"/>
    <property type="match status" value="1"/>
</dbReference>
<dbReference type="AlphaFoldDB" id="A0A0W8BWM3"/>
<reference evidence="3 4" key="1">
    <citation type="submission" date="2015-11" db="EMBL/GenBank/DDBJ databases">
        <title>Genomes and virulence difference between two physiological races of Phytophthora nicotianae.</title>
        <authorList>
            <person name="Liu H."/>
            <person name="Ma X."/>
            <person name="Yu H."/>
            <person name="Fang D."/>
            <person name="Li Y."/>
            <person name="Wang X."/>
            <person name="Wang W."/>
            <person name="Dong Y."/>
            <person name="Xiao B."/>
        </authorList>
    </citation>
    <scope>NUCLEOTIDE SEQUENCE [LARGE SCALE GENOMIC DNA]</scope>
    <source>
        <strain evidence="4">race 0</strain>
    </source>
</reference>
<evidence type="ECO:0000313" key="3">
    <source>
        <dbReference type="EMBL" id="KUF76252.1"/>
    </source>
</evidence>
<proteinExistence type="predicted"/>
<evidence type="ECO:0000259" key="2">
    <source>
        <dbReference type="Pfam" id="PF25458"/>
    </source>
</evidence>
<dbReference type="InterPro" id="IPR011989">
    <property type="entry name" value="ARM-like"/>
</dbReference>
<name>A0A0W8BWM3_PHYNI</name>
<organism evidence="3 4">
    <name type="scientific">Phytophthora nicotianae</name>
    <name type="common">Potato buckeye rot agent</name>
    <name type="synonym">Phytophthora parasitica</name>
    <dbReference type="NCBI Taxonomy" id="4792"/>
    <lineage>
        <taxon>Eukaryota</taxon>
        <taxon>Sar</taxon>
        <taxon>Stramenopiles</taxon>
        <taxon>Oomycota</taxon>
        <taxon>Peronosporomycetes</taxon>
        <taxon>Peronosporales</taxon>
        <taxon>Peronosporaceae</taxon>
        <taxon>Phytophthora</taxon>
    </lineage>
</organism>